<sequence>MKKVMMLVVIISLLSGCFPSKEERQQKFIKAIEQGNVEAVRDYMKQEKNINFQMNNETPLDVAMRNGQREIAVQLLKAGGKSAVMPLPPLHFALASSLAQGDEENIEIVKQMVNEQTVREKDKENNTPLHIAAGSGNLSLVQLVCQYDVDVNAKNKQGETPLLLAVQAGNVDVVRFLYERGANVEIANTSGETPLYKAVERNFIDVATYLLGKKANVNAKTNIGKTPLMVAAEYGYDELVTLLLRYGADVHIKDQTGNTALSLAQYWKHENIIKQLKEKGAK</sequence>
<accession>A0A0D0G9I6</accession>
<dbReference type="PROSITE" id="PS51257">
    <property type="entry name" value="PROKAR_LIPOPROTEIN"/>
    <property type="match status" value="1"/>
</dbReference>
<dbReference type="PROSITE" id="PS50297">
    <property type="entry name" value="ANK_REP_REGION"/>
    <property type="match status" value="4"/>
</dbReference>
<dbReference type="PRINTS" id="PR01415">
    <property type="entry name" value="ANKYRIN"/>
</dbReference>
<dbReference type="InterPro" id="IPR036770">
    <property type="entry name" value="Ankyrin_rpt-contain_sf"/>
</dbReference>
<evidence type="ECO:0000313" key="4">
    <source>
        <dbReference type="EMBL" id="KIP21995.1"/>
    </source>
</evidence>
<organism evidence="4 5">
    <name type="scientific">Anoxybacillus ayderensis</name>
    <dbReference type="NCBI Taxonomy" id="265546"/>
    <lineage>
        <taxon>Bacteria</taxon>
        <taxon>Bacillati</taxon>
        <taxon>Bacillota</taxon>
        <taxon>Bacilli</taxon>
        <taxon>Bacillales</taxon>
        <taxon>Anoxybacillaceae</taxon>
        <taxon>Anoxybacillus</taxon>
    </lineage>
</organism>
<evidence type="ECO:0000256" key="1">
    <source>
        <dbReference type="ARBA" id="ARBA00022737"/>
    </source>
</evidence>
<keyword evidence="1" id="KW-0677">Repeat</keyword>
<dbReference type="Pfam" id="PF12796">
    <property type="entry name" value="Ank_2"/>
    <property type="match status" value="2"/>
</dbReference>
<dbReference type="PROSITE" id="PS50088">
    <property type="entry name" value="ANK_REPEAT"/>
    <property type="match status" value="4"/>
</dbReference>
<reference evidence="4 5" key="1">
    <citation type="submission" date="2015-01" db="EMBL/GenBank/DDBJ databases">
        <title>Genome sequence of Anoxybacillus ayderensis strain AB04.</title>
        <authorList>
            <person name="Belduz A.O."/>
            <person name="Canakci S."/>
            <person name="Chan K.-G."/>
            <person name="Kahar U.M."/>
            <person name="Yaakob A.S."/>
            <person name="Chan C.S."/>
            <person name="Goh K.M."/>
        </authorList>
    </citation>
    <scope>NUCLEOTIDE SEQUENCE [LARGE SCALE GENOMIC DNA]</scope>
    <source>
        <strain evidence="4 5">AB04</strain>
    </source>
</reference>
<gene>
    <name evidence="4" type="ORF">JV16_00542</name>
</gene>
<dbReference type="RefSeq" id="WP_042534121.1">
    <property type="nucleotide sequence ID" value="NZ_JXTG01000002.1"/>
</dbReference>
<name>A0A0D0G9I6_9BACL</name>
<evidence type="ECO:0000313" key="5">
    <source>
        <dbReference type="Proteomes" id="UP000032047"/>
    </source>
</evidence>
<comment type="caution">
    <text evidence="4">The sequence shown here is derived from an EMBL/GenBank/DDBJ whole genome shotgun (WGS) entry which is preliminary data.</text>
</comment>
<feature type="repeat" description="ANK" evidence="3">
    <location>
        <begin position="157"/>
        <end position="189"/>
    </location>
</feature>
<dbReference type="InterPro" id="IPR002110">
    <property type="entry name" value="Ankyrin_rpt"/>
</dbReference>
<feature type="repeat" description="ANK" evidence="3">
    <location>
        <begin position="124"/>
        <end position="156"/>
    </location>
</feature>
<dbReference type="Proteomes" id="UP000032047">
    <property type="component" value="Unassembled WGS sequence"/>
</dbReference>
<dbReference type="SUPFAM" id="SSF48403">
    <property type="entry name" value="Ankyrin repeat"/>
    <property type="match status" value="1"/>
</dbReference>
<feature type="repeat" description="ANK" evidence="3">
    <location>
        <begin position="223"/>
        <end position="255"/>
    </location>
</feature>
<dbReference type="PANTHER" id="PTHR24171:SF9">
    <property type="entry name" value="ANKYRIN REPEAT DOMAIN-CONTAINING PROTEIN 39"/>
    <property type="match status" value="1"/>
</dbReference>
<dbReference type="AlphaFoldDB" id="A0A0D0G9I6"/>
<dbReference type="PANTHER" id="PTHR24171">
    <property type="entry name" value="ANKYRIN REPEAT DOMAIN-CONTAINING PROTEIN 39-RELATED"/>
    <property type="match status" value="1"/>
</dbReference>
<keyword evidence="5" id="KW-1185">Reference proteome</keyword>
<protein>
    <submittedName>
        <fullName evidence="4">Ribulose-5-phosphate 4-epimerase and aldolase</fullName>
    </submittedName>
</protein>
<evidence type="ECO:0000256" key="2">
    <source>
        <dbReference type="ARBA" id="ARBA00023043"/>
    </source>
</evidence>
<dbReference type="EMBL" id="JXTG01000002">
    <property type="protein sequence ID" value="KIP21995.1"/>
    <property type="molecule type" value="Genomic_DNA"/>
</dbReference>
<keyword evidence="2 3" id="KW-0040">ANK repeat</keyword>
<evidence type="ECO:0000256" key="3">
    <source>
        <dbReference type="PROSITE-ProRule" id="PRU00023"/>
    </source>
</evidence>
<dbReference type="PATRIC" id="fig|265546.4.peg.560"/>
<proteinExistence type="predicted"/>
<dbReference type="Gene3D" id="1.25.40.20">
    <property type="entry name" value="Ankyrin repeat-containing domain"/>
    <property type="match status" value="3"/>
</dbReference>
<feature type="repeat" description="ANK" evidence="3">
    <location>
        <begin position="190"/>
        <end position="222"/>
    </location>
</feature>
<dbReference type="Pfam" id="PF00023">
    <property type="entry name" value="Ank"/>
    <property type="match status" value="1"/>
</dbReference>
<dbReference type="SMART" id="SM00248">
    <property type="entry name" value="ANK"/>
    <property type="match status" value="6"/>
</dbReference>